<evidence type="ECO:0000256" key="2">
    <source>
        <dbReference type="ARBA" id="ARBA00023002"/>
    </source>
</evidence>
<evidence type="ECO:0000256" key="3">
    <source>
        <dbReference type="SAM" id="MobiDB-lite"/>
    </source>
</evidence>
<dbReference type="Pfam" id="PF04267">
    <property type="entry name" value="SoxD"/>
    <property type="match status" value="1"/>
</dbReference>
<dbReference type="InterPro" id="IPR023753">
    <property type="entry name" value="FAD/NAD-binding_dom"/>
</dbReference>
<evidence type="ECO:0000256" key="1">
    <source>
        <dbReference type="ARBA" id="ARBA00008609"/>
    </source>
</evidence>
<comment type="similarity">
    <text evidence="1">Belongs to the GcvT family.</text>
</comment>
<keyword evidence="9" id="KW-1185">Reference proteome</keyword>
<reference evidence="8 9" key="1">
    <citation type="submission" date="2015-10" db="EMBL/GenBank/DDBJ databases">
        <title>Draft genome sequence of Streptomyces griseorubiginosus DSM 40469, type strain for the species Streptomyces griseorubiginosus.</title>
        <authorList>
            <person name="Ruckert C."/>
            <person name="Winkler A."/>
            <person name="Kalinowski J."/>
            <person name="Kampfer P."/>
            <person name="Glaeser S."/>
        </authorList>
    </citation>
    <scope>NUCLEOTIDE SEQUENCE [LARGE SCALE GENOMIC DNA]</scope>
    <source>
        <strain evidence="8 9">DSM 40469</strain>
    </source>
</reference>
<dbReference type="Gene3D" id="3.10.20.440">
    <property type="entry name" value="2Fe-2S iron-sulphur cluster binding domain, sarcosine oxidase, alpha subunit, N-terminal domain"/>
    <property type="match status" value="1"/>
</dbReference>
<keyword evidence="2" id="KW-0560">Oxidoreductase</keyword>
<dbReference type="InterPro" id="IPR029043">
    <property type="entry name" value="GcvT/YgfZ_C"/>
</dbReference>
<dbReference type="PRINTS" id="PR00469">
    <property type="entry name" value="PNDRDTASEII"/>
</dbReference>
<dbReference type="InterPro" id="IPR006277">
    <property type="entry name" value="Sarcosine_oxidase_asu"/>
</dbReference>
<dbReference type="SUPFAM" id="SSF51905">
    <property type="entry name" value="FAD/NAD(P)-binding domain"/>
    <property type="match status" value="1"/>
</dbReference>
<dbReference type="InterPro" id="IPR013977">
    <property type="entry name" value="GcvT_C"/>
</dbReference>
<dbReference type="InterPro" id="IPR036188">
    <property type="entry name" value="FAD/NAD-bd_sf"/>
</dbReference>
<dbReference type="InterPro" id="IPR006279">
    <property type="entry name" value="SoxD"/>
</dbReference>
<dbReference type="Proteomes" id="UP000054375">
    <property type="component" value="Unassembled WGS sequence"/>
</dbReference>
<dbReference type="InterPro" id="IPR038561">
    <property type="entry name" value="SoxD_sf"/>
</dbReference>
<dbReference type="PRINTS" id="PR00368">
    <property type="entry name" value="FADPNR"/>
</dbReference>
<dbReference type="InterPro" id="IPR042204">
    <property type="entry name" value="2Fe-2S-bd_N"/>
</dbReference>
<dbReference type="Pfam" id="PF07992">
    <property type="entry name" value="Pyr_redox_2"/>
    <property type="match status" value="1"/>
</dbReference>
<evidence type="ECO:0000259" key="6">
    <source>
        <dbReference type="Pfam" id="PF08669"/>
    </source>
</evidence>
<dbReference type="Pfam" id="PF13510">
    <property type="entry name" value="Fer2_4"/>
    <property type="match status" value="1"/>
</dbReference>
<protein>
    <submittedName>
        <fullName evidence="8">Ferredoxin</fullName>
    </submittedName>
</protein>
<evidence type="ECO:0000259" key="4">
    <source>
        <dbReference type="Pfam" id="PF01571"/>
    </source>
</evidence>
<dbReference type="InterPro" id="IPR041117">
    <property type="entry name" value="SoxA_A3"/>
</dbReference>
<dbReference type="Pfam" id="PF17806">
    <property type="entry name" value="SO_alpha_A3"/>
    <property type="match status" value="1"/>
</dbReference>
<dbReference type="SUPFAM" id="SSF101790">
    <property type="entry name" value="Aminomethyltransferase beta-barrel domain"/>
    <property type="match status" value="1"/>
</dbReference>
<dbReference type="Gene3D" id="3.30.2270.10">
    <property type="entry name" value="Folate-binding superfamily"/>
    <property type="match status" value="1"/>
</dbReference>
<dbReference type="InterPro" id="IPR028896">
    <property type="entry name" value="GcvT/YgfZ/DmdA"/>
</dbReference>
<feature type="compositionally biased region" description="Gly residues" evidence="3">
    <location>
        <begin position="123"/>
        <end position="149"/>
    </location>
</feature>
<dbReference type="GO" id="GO:0046653">
    <property type="term" value="P:tetrahydrofolate metabolic process"/>
    <property type="evidence" value="ECO:0007669"/>
    <property type="project" value="InterPro"/>
</dbReference>
<evidence type="ECO:0000313" key="8">
    <source>
        <dbReference type="EMBL" id="KUN64227.1"/>
    </source>
</evidence>
<evidence type="ECO:0000259" key="5">
    <source>
        <dbReference type="Pfam" id="PF07992"/>
    </source>
</evidence>
<dbReference type="PANTHER" id="PTHR43757:SF2">
    <property type="entry name" value="AMINOMETHYLTRANSFERASE, MITOCHONDRIAL"/>
    <property type="match status" value="1"/>
</dbReference>
<proteinExistence type="inferred from homology"/>
<dbReference type="Gene3D" id="3.50.50.60">
    <property type="entry name" value="FAD/NAD(P)-binding domain"/>
    <property type="match status" value="2"/>
</dbReference>
<dbReference type="Gene3D" id="3.30.1360.120">
    <property type="entry name" value="Probable tRNA modification gtpase trme, domain 1"/>
    <property type="match status" value="1"/>
</dbReference>
<dbReference type="GO" id="GO:0008115">
    <property type="term" value="F:sarcosine oxidase activity"/>
    <property type="evidence" value="ECO:0007669"/>
    <property type="project" value="InterPro"/>
</dbReference>
<dbReference type="InterPro" id="IPR006222">
    <property type="entry name" value="GCVT_N"/>
</dbReference>
<dbReference type="SUPFAM" id="SSF103025">
    <property type="entry name" value="Folate-binding domain"/>
    <property type="match status" value="1"/>
</dbReference>
<evidence type="ECO:0000259" key="7">
    <source>
        <dbReference type="Pfam" id="PF17806"/>
    </source>
</evidence>
<organism evidence="8 9">
    <name type="scientific">Streptomyces griseorubiginosus</name>
    <dbReference type="NCBI Taxonomy" id="67304"/>
    <lineage>
        <taxon>Bacteria</taxon>
        <taxon>Bacillati</taxon>
        <taxon>Actinomycetota</taxon>
        <taxon>Actinomycetes</taxon>
        <taxon>Kitasatosporales</taxon>
        <taxon>Streptomycetaceae</taxon>
        <taxon>Streptomyces</taxon>
    </lineage>
</organism>
<dbReference type="Pfam" id="PF01571">
    <property type="entry name" value="GCV_T"/>
    <property type="match status" value="1"/>
</dbReference>
<dbReference type="EMBL" id="LMWV01000020">
    <property type="protein sequence ID" value="KUN64227.1"/>
    <property type="molecule type" value="Genomic_DNA"/>
</dbReference>
<name>A0A101RYW3_9ACTN</name>
<gene>
    <name evidence="8" type="ORF">AQJ54_24685</name>
</gene>
<feature type="domain" description="SoxA A3" evidence="7">
    <location>
        <begin position="607"/>
        <end position="689"/>
    </location>
</feature>
<dbReference type="AlphaFoldDB" id="A0A101RYW3"/>
<dbReference type="InterPro" id="IPR027266">
    <property type="entry name" value="TrmE/GcvT-like"/>
</dbReference>
<evidence type="ECO:0000313" key="9">
    <source>
        <dbReference type="Proteomes" id="UP000054375"/>
    </source>
</evidence>
<feature type="region of interest" description="Disordered" evidence="3">
    <location>
        <begin position="91"/>
        <end position="166"/>
    </location>
</feature>
<feature type="domain" description="GCVT N-terminal" evidence="4">
    <location>
        <begin position="703"/>
        <end position="974"/>
    </location>
</feature>
<feature type="domain" description="FAD/NAD(P)-binding" evidence="5">
    <location>
        <begin position="270"/>
        <end position="527"/>
    </location>
</feature>
<dbReference type="NCBIfam" id="TIGR01372">
    <property type="entry name" value="soxA"/>
    <property type="match status" value="1"/>
</dbReference>
<dbReference type="Pfam" id="PF08669">
    <property type="entry name" value="GCV_T_C"/>
    <property type="match status" value="1"/>
</dbReference>
<comment type="caution">
    <text evidence="8">The sequence shown here is derived from an EMBL/GenBank/DDBJ whole genome shotgun (WGS) entry which is preliminary data.</text>
</comment>
<dbReference type="RefSeq" id="WP_062241013.1">
    <property type="nucleotide sequence ID" value="NZ_JBPJFL010000002.1"/>
</dbReference>
<feature type="domain" description="Aminomethyltransferase C-terminal" evidence="6">
    <location>
        <begin position="994"/>
        <end position="1080"/>
    </location>
</feature>
<dbReference type="PANTHER" id="PTHR43757">
    <property type="entry name" value="AMINOMETHYLTRANSFERASE"/>
    <property type="match status" value="1"/>
</dbReference>
<dbReference type="NCBIfam" id="TIGR01374">
    <property type="entry name" value="soxD"/>
    <property type="match status" value="1"/>
</dbReference>
<feature type="compositionally biased region" description="Low complexity" evidence="3">
    <location>
        <begin position="108"/>
        <end position="117"/>
    </location>
</feature>
<accession>A0A101RYW3</accession>
<sequence>MLLIPCPWCGPRDESEFHYGGQAHVPYPETPADLTDEEWARYLFFRANPKGPFAERWSHAAGCRRWFNAVRNTATNEVLAVYKVGESRPEATVPLPVTSRPLPVTSQPRSASSAPPAFEERGSGGGAPGSGGEGAAAPGYGTGRGGGGEETPHRHPTRGRIARDQPLTFTFDGTAYQGYKGDTLASALLANGIIQTGTSIKLGRPRGIFSAGAEEPNAVVQIEEPFPEPMLPATTVELHDGLVANGLPGQGRLATTPDPARYDAVHTHCDVLIVGAGPAGLAAAAAAAGSGARVVLADDQPEPGGVLLGTAEHLDWAAATTALLEATPDVRVLRRTTVFGHYDDNHLLAVERRTNHLGADAPAHVSRERVHRIRARRVVLATGAHERSLAFADNDRPGVMLAASARAHLNRYGVLPGRHAVVFTTNDSAYAAALDLHAAGVAVAAIVDTRPEPGEWADRAREAGIEVLPGHAVTGTEGEARLTAVTVAPYGTTVGQREFAADLLLVSGGWNPVAHLFSQAGGTLRHDETLGTFVPDSCRQAVEVAGAANGVWDLREILDQGAAAGARAVEAEGYTARTPVLPQVPAPPRPTPPMQVFTVPGREGAPRFVDLQRDVTVDDLARATGAGMRSVEHTKRYTTAGTANDQGKTSGVLASGVVAELLGVDVSALGTTTFRPPYTPVSFAALAGRDRGALHDPVRTTALHEWHVEHGARFENVGQWKRPWYYPRDGEDMTAAVLRECAAAREGVAFMDASTLGKIDVQGPDAAVFLDRLYTNMMSTLKVGMIRYGVMCRLDGMVFDDGTVIRLAPDRFLVTTTTGHAAAVLDWMEEWLQTEWPELRVHCTSVTEQWATVALVGPRSRAVLGSLAPELAVANDDFPFMAWRETPVAGIEARLCRISFSGELAYEINVSPWQARTLWEALAEAGAPYGITPYGTETMHVLRAEKGYPIIGQDTDGTVTPHDLGMSWAVSKKKPDFIGKRSYARADTVRPDRKHLVGLLPEEPGTLLPEGTQLVADSVLPAPPVPMLGHVTSSYRSAALGRTFALALIKGGRERVGERLYAPVGDRLVPVTVASPVLYDPEGARRDG</sequence>